<organism evidence="14">
    <name type="scientific">marine metagenome</name>
    <dbReference type="NCBI Taxonomy" id="408172"/>
    <lineage>
        <taxon>unclassified sequences</taxon>
        <taxon>metagenomes</taxon>
        <taxon>ecological metagenomes</taxon>
    </lineage>
</organism>
<dbReference type="EC" id="1.1.1.267" evidence="5"/>
<proteinExistence type="inferred from homology"/>
<keyword evidence="7" id="KW-0521">NADP</keyword>
<dbReference type="Gene3D" id="3.40.50.720">
    <property type="entry name" value="NAD(P)-binding Rossmann-like Domain"/>
    <property type="match status" value="1"/>
</dbReference>
<accession>A0A383ACA9</accession>
<feature type="non-terminal residue" evidence="14">
    <location>
        <position position="1"/>
    </location>
</feature>
<dbReference type="GO" id="GO:0030604">
    <property type="term" value="F:1-deoxy-D-xylulose-5-phosphate reductoisomerase activity"/>
    <property type="evidence" value="ECO:0007669"/>
    <property type="project" value="UniProtKB-EC"/>
</dbReference>
<dbReference type="PANTHER" id="PTHR30525:SF0">
    <property type="entry name" value="1-DEOXY-D-XYLULOSE 5-PHOSPHATE REDUCTOISOMERASE, CHLOROPLASTIC"/>
    <property type="match status" value="1"/>
</dbReference>
<keyword evidence="8" id="KW-0560">Oxidoreductase</keyword>
<evidence type="ECO:0000256" key="1">
    <source>
        <dbReference type="ARBA" id="ARBA00001936"/>
    </source>
</evidence>
<evidence type="ECO:0000313" key="14">
    <source>
        <dbReference type="EMBL" id="SVE04835.1"/>
    </source>
</evidence>
<evidence type="ECO:0000256" key="9">
    <source>
        <dbReference type="ARBA" id="ARBA00023211"/>
    </source>
</evidence>
<keyword evidence="9" id="KW-0464">Manganese</keyword>
<protein>
    <recommendedName>
        <fullName evidence="5">1-deoxy-D-xylulose-5-phosphate reductoisomerase</fullName>
        <ecNumber evidence="5">1.1.1.267</ecNumber>
    </recommendedName>
</protein>
<dbReference type="UniPathway" id="UPA00056">
    <property type="reaction ID" value="UER00092"/>
</dbReference>
<name>A0A383ACA9_9ZZZZ</name>
<evidence type="ECO:0000256" key="11">
    <source>
        <dbReference type="ARBA" id="ARBA00048543"/>
    </source>
</evidence>
<feature type="non-terminal residue" evidence="14">
    <location>
        <position position="252"/>
    </location>
</feature>
<evidence type="ECO:0000259" key="12">
    <source>
        <dbReference type="Pfam" id="PF02670"/>
    </source>
</evidence>
<evidence type="ECO:0000256" key="3">
    <source>
        <dbReference type="ARBA" id="ARBA00005094"/>
    </source>
</evidence>
<dbReference type="Pfam" id="PF02670">
    <property type="entry name" value="DXP_reductoisom"/>
    <property type="match status" value="1"/>
</dbReference>
<evidence type="ECO:0000256" key="5">
    <source>
        <dbReference type="ARBA" id="ARBA00012366"/>
    </source>
</evidence>
<comment type="cofactor">
    <cofactor evidence="2">
        <name>Mg(2+)</name>
        <dbReference type="ChEBI" id="CHEBI:18420"/>
    </cofactor>
</comment>
<feature type="domain" description="1-deoxy-D-xylulose 5-phosphate reductoisomerase N-terminal" evidence="12">
    <location>
        <begin position="3"/>
        <end position="90"/>
    </location>
</feature>
<evidence type="ECO:0000256" key="6">
    <source>
        <dbReference type="ARBA" id="ARBA00022723"/>
    </source>
</evidence>
<dbReference type="SUPFAM" id="SSF55347">
    <property type="entry name" value="Glyceraldehyde-3-phosphate dehydrogenase-like, C-terminal domain"/>
    <property type="match status" value="1"/>
</dbReference>
<dbReference type="AlphaFoldDB" id="A0A383ACA9"/>
<dbReference type="GO" id="GO:0070402">
    <property type="term" value="F:NADPH binding"/>
    <property type="evidence" value="ECO:0007669"/>
    <property type="project" value="InterPro"/>
</dbReference>
<dbReference type="PANTHER" id="PTHR30525">
    <property type="entry name" value="1-DEOXY-D-XYLULOSE 5-PHOSPHATE REDUCTOISOMERASE"/>
    <property type="match status" value="1"/>
</dbReference>
<evidence type="ECO:0000256" key="10">
    <source>
        <dbReference type="ARBA" id="ARBA00023229"/>
    </source>
</evidence>
<evidence type="ECO:0000256" key="2">
    <source>
        <dbReference type="ARBA" id="ARBA00001946"/>
    </source>
</evidence>
<comment type="catalytic activity">
    <reaction evidence="11">
        <text>2-C-methyl-D-erythritol 4-phosphate + NADP(+) = 1-deoxy-D-xylulose 5-phosphate + NADPH + H(+)</text>
        <dbReference type="Rhea" id="RHEA:13717"/>
        <dbReference type="ChEBI" id="CHEBI:15378"/>
        <dbReference type="ChEBI" id="CHEBI:57783"/>
        <dbReference type="ChEBI" id="CHEBI:57792"/>
        <dbReference type="ChEBI" id="CHEBI:58262"/>
        <dbReference type="ChEBI" id="CHEBI:58349"/>
        <dbReference type="EC" id="1.1.1.267"/>
    </reaction>
    <physiologicalReaction direction="right-to-left" evidence="11">
        <dbReference type="Rhea" id="RHEA:13719"/>
    </physiologicalReaction>
</comment>
<evidence type="ECO:0000259" key="13">
    <source>
        <dbReference type="Pfam" id="PF08436"/>
    </source>
</evidence>
<dbReference type="InterPro" id="IPR013644">
    <property type="entry name" value="DXP_reductoisomerase_C"/>
</dbReference>
<evidence type="ECO:0000256" key="7">
    <source>
        <dbReference type="ARBA" id="ARBA00022857"/>
    </source>
</evidence>
<dbReference type="InterPro" id="IPR003821">
    <property type="entry name" value="DXP_reductoisomerase"/>
</dbReference>
<gene>
    <name evidence="14" type="ORF">METZ01_LOCUS457689</name>
</gene>
<keyword evidence="10" id="KW-0414">Isoprene biosynthesis</keyword>
<sequence length="252" mass="29063">VMKIYQQAIDLKVKNVIIINKKKNLKYKHKFIKKKIKVFHDHSKIKKIIKKKIDYTMCSISGLSGLKPTLGAINYSKTVGIANKESIICGWNILKKKLKKNKTNFIPIDSEHFSIWSLINNVNKASIEEIILTASGGPFLNKATKSLRNIKPKDAIKHPNWSMGKKISIDSTNLMNKVLEVIEAQRIFNIDKKKFKILIHPKSYIHAIIKFNNGLVKFLAHDTHMKIPIFNSIYFKKNKKIQSKQLNLKVFN</sequence>
<feature type="domain" description="1-deoxy-D-xylulose 5-phosphate reductoisomerase C-terminal" evidence="13">
    <location>
        <begin position="106"/>
        <end position="188"/>
    </location>
</feature>
<dbReference type="InterPro" id="IPR036291">
    <property type="entry name" value="NAD(P)-bd_dom_sf"/>
</dbReference>
<dbReference type="Pfam" id="PF08436">
    <property type="entry name" value="DXP_redisom_C"/>
    <property type="match status" value="1"/>
</dbReference>
<comment type="pathway">
    <text evidence="3">Isoprenoid biosynthesis; isopentenyl diphosphate biosynthesis via DXP pathway; isopentenyl diphosphate from 1-deoxy-D-xylulose 5-phosphate: step 1/6.</text>
</comment>
<dbReference type="SUPFAM" id="SSF51735">
    <property type="entry name" value="NAD(P)-binding Rossmann-fold domains"/>
    <property type="match status" value="1"/>
</dbReference>
<comment type="cofactor">
    <cofactor evidence="1">
        <name>Mn(2+)</name>
        <dbReference type="ChEBI" id="CHEBI:29035"/>
    </cofactor>
</comment>
<reference evidence="14" key="1">
    <citation type="submission" date="2018-05" db="EMBL/GenBank/DDBJ databases">
        <authorList>
            <person name="Lanie J.A."/>
            <person name="Ng W.-L."/>
            <person name="Kazmierczak K.M."/>
            <person name="Andrzejewski T.M."/>
            <person name="Davidsen T.M."/>
            <person name="Wayne K.J."/>
            <person name="Tettelin H."/>
            <person name="Glass J.I."/>
            <person name="Rusch D."/>
            <person name="Podicherti R."/>
            <person name="Tsui H.-C.T."/>
            <person name="Winkler M.E."/>
        </authorList>
    </citation>
    <scope>NUCLEOTIDE SEQUENCE</scope>
</reference>
<evidence type="ECO:0000256" key="8">
    <source>
        <dbReference type="ARBA" id="ARBA00023002"/>
    </source>
</evidence>
<dbReference type="InterPro" id="IPR013512">
    <property type="entry name" value="DXP_reductoisomerase_N"/>
</dbReference>
<dbReference type="GO" id="GO:0030145">
    <property type="term" value="F:manganese ion binding"/>
    <property type="evidence" value="ECO:0007669"/>
    <property type="project" value="TreeGrafter"/>
</dbReference>
<keyword evidence="6" id="KW-0479">Metal-binding</keyword>
<dbReference type="EMBL" id="UINC01190598">
    <property type="protein sequence ID" value="SVE04835.1"/>
    <property type="molecule type" value="Genomic_DNA"/>
</dbReference>
<evidence type="ECO:0000256" key="4">
    <source>
        <dbReference type="ARBA" id="ARBA00006825"/>
    </source>
</evidence>
<comment type="similarity">
    <text evidence="4">Belongs to the DXR family.</text>
</comment>
<dbReference type="GO" id="GO:0051484">
    <property type="term" value="P:isopentenyl diphosphate biosynthetic process, methylerythritol 4-phosphate pathway involved in terpenoid biosynthetic process"/>
    <property type="evidence" value="ECO:0007669"/>
    <property type="project" value="TreeGrafter"/>
</dbReference>